<gene>
    <name evidence="2" type="ORF">E2C01_063194</name>
</gene>
<feature type="compositionally biased region" description="Basic and acidic residues" evidence="1">
    <location>
        <begin position="20"/>
        <end position="40"/>
    </location>
</feature>
<dbReference type="EMBL" id="VSRR010028710">
    <property type="protein sequence ID" value="MPC68981.1"/>
    <property type="molecule type" value="Genomic_DNA"/>
</dbReference>
<dbReference type="Proteomes" id="UP000324222">
    <property type="component" value="Unassembled WGS sequence"/>
</dbReference>
<protein>
    <submittedName>
        <fullName evidence="2">Uncharacterized protein</fullName>
    </submittedName>
</protein>
<name>A0A5B7H8J2_PORTR</name>
<evidence type="ECO:0000256" key="1">
    <source>
        <dbReference type="SAM" id="MobiDB-lite"/>
    </source>
</evidence>
<feature type="region of interest" description="Disordered" evidence="1">
    <location>
        <begin position="20"/>
        <end position="62"/>
    </location>
</feature>
<accession>A0A5B7H8J2</accession>
<sequence>MAKDIDEILLEICKTLCNEEQTKQHRTDSSARVVSQDKGKMAFKNNKPPKYQNPNTREASVG</sequence>
<evidence type="ECO:0000313" key="3">
    <source>
        <dbReference type="Proteomes" id="UP000324222"/>
    </source>
</evidence>
<proteinExistence type="predicted"/>
<reference evidence="2 3" key="1">
    <citation type="submission" date="2019-05" db="EMBL/GenBank/DDBJ databases">
        <title>Another draft genome of Portunus trituberculatus and its Hox gene families provides insights of decapod evolution.</title>
        <authorList>
            <person name="Jeong J.-H."/>
            <person name="Song I."/>
            <person name="Kim S."/>
            <person name="Choi T."/>
            <person name="Kim D."/>
            <person name="Ryu S."/>
            <person name="Kim W."/>
        </authorList>
    </citation>
    <scope>NUCLEOTIDE SEQUENCE [LARGE SCALE GENOMIC DNA]</scope>
    <source>
        <tissue evidence="2">Muscle</tissue>
    </source>
</reference>
<organism evidence="2 3">
    <name type="scientific">Portunus trituberculatus</name>
    <name type="common">Swimming crab</name>
    <name type="synonym">Neptunus trituberculatus</name>
    <dbReference type="NCBI Taxonomy" id="210409"/>
    <lineage>
        <taxon>Eukaryota</taxon>
        <taxon>Metazoa</taxon>
        <taxon>Ecdysozoa</taxon>
        <taxon>Arthropoda</taxon>
        <taxon>Crustacea</taxon>
        <taxon>Multicrustacea</taxon>
        <taxon>Malacostraca</taxon>
        <taxon>Eumalacostraca</taxon>
        <taxon>Eucarida</taxon>
        <taxon>Decapoda</taxon>
        <taxon>Pleocyemata</taxon>
        <taxon>Brachyura</taxon>
        <taxon>Eubrachyura</taxon>
        <taxon>Portunoidea</taxon>
        <taxon>Portunidae</taxon>
        <taxon>Portuninae</taxon>
        <taxon>Portunus</taxon>
    </lineage>
</organism>
<dbReference type="AlphaFoldDB" id="A0A5B7H8J2"/>
<keyword evidence="3" id="KW-1185">Reference proteome</keyword>
<feature type="compositionally biased region" description="Low complexity" evidence="1">
    <location>
        <begin position="44"/>
        <end position="55"/>
    </location>
</feature>
<comment type="caution">
    <text evidence="2">The sequence shown here is derived from an EMBL/GenBank/DDBJ whole genome shotgun (WGS) entry which is preliminary data.</text>
</comment>
<evidence type="ECO:0000313" key="2">
    <source>
        <dbReference type="EMBL" id="MPC68981.1"/>
    </source>
</evidence>